<organism evidence="1 2">
    <name type="scientific">Cladophialophora immunda</name>
    <dbReference type="NCBI Taxonomy" id="569365"/>
    <lineage>
        <taxon>Eukaryota</taxon>
        <taxon>Fungi</taxon>
        <taxon>Dikarya</taxon>
        <taxon>Ascomycota</taxon>
        <taxon>Pezizomycotina</taxon>
        <taxon>Eurotiomycetes</taxon>
        <taxon>Chaetothyriomycetidae</taxon>
        <taxon>Chaetothyriales</taxon>
        <taxon>Herpotrichiellaceae</taxon>
        <taxon>Cladophialophora</taxon>
    </lineage>
</organism>
<keyword evidence="2" id="KW-1185">Reference proteome</keyword>
<dbReference type="STRING" id="569365.A0A0D2CPD0"/>
<dbReference type="HOGENOM" id="CLU_1731267_0_0_1"/>
<proteinExistence type="predicted"/>
<dbReference type="RefSeq" id="XP_016245640.1">
    <property type="nucleotide sequence ID" value="XM_016395784.1"/>
</dbReference>
<dbReference type="VEuPathDB" id="FungiDB:PV07_08597"/>
<dbReference type="AlphaFoldDB" id="A0A0D2CPD0"/>
<evidence type="ECO:0000313" key="2">
    <source>
        <dbReference type="Proteomes" id="UP000054466"/>
    </source>
</evidence>
<accession>A0A0D2CPD0</accession>
<sequence>MSKFIPIITGKETTTHRSGCESRFSNFESFIKDMSAAQPALYHGAKPSAIHQHVRSDLNRHVIPTSSGIRPAAPHFFMELKGKDGLIAESEVQVIQDGEPGAVAIDRLQNYCTVALTYDNIGYTLTTTYEAANGTLSIFAVQASLYTIRLS</sequence>
<dbReference type="EMBL" id="KN847044">
    <property type="protein sequence ID" value="KIW25424.1"/>
    <property type="molecule type" value="Genomic_DNA"/>
</dbReference>
<dbReference type="GeneID" id="27347791"/>
<reference evidence="1 2" key="1">
    <citation type="submission" date="2015-01" db="EMBL/GenBank/DDBJ databases">
        <title>The Genome Sequence of Cladophialophora immunda CBS83496.</title>
        <authorList>
            <consortium name="The Broad Institute Genomics Platform"/>
            <person name="Cuomo C."/>
            <person name="de Hoog S."/>
            <person name="Gorbushina A."/>
            <person name="Stielow B."/>
            <person name="Teixiera M."/>
            <person name="Abouelleil A."/>
            <person name="Chapman S.B."/>
            <person name="Priest M."/>
            <person name="Young S.K."/>
            <person name="Wortman J."/>
            <person name="Nusbaum C."/>
            <person name="Birren B."/>
        </authorList>
    </citation>
    <scope>NUCLEOTIDE SEQUENCE [LARGE SCALE GENOMIC DNA]</scope>
    <source>
        <strain evidence="1 2">CBS 83496</strain>
    </source>
</reference>
<gene>
    <name evidence="1" type="ORF">PV07_08597</name>
</gene>
<evidence type="ECO:0000313" key="1">
    <source>
        <dbReference type="EMBL" id="KIW25424.1"/>
    </source>
</evidence>
<name>A0A0D2CPD0_9EURO</name>
<dbReference type="OrthoDB" id="5393196at2759"/>
<protein>
    <submittedName>
        <fullName evidence="1">Uncharacterized protein</fullName>
    </submittedName>
</protein>
<dbReference type="Proteomes" id="UP000054466">
    <property type="component" value="Unassembled WGS sequence"/>
</dbReference>